<sequence>MNDPRASQLLCEMEDQIAYFETIVSQYANAMFEPELRLSRQIVNRFRSGSFSPDLVADEINFLEDHYNGIGWSGFLHNVAEYLALFGEEWEVDLWVDEDTNLCYVILPKVVRLSPEDCEAPSLLDHLNQVWLPWFQRLSDGHPRFEEAYLLAKDIADQLQRGVDPFSKLDDCETFFRLGGPCSEEFLNCAKAYLAAKYCDESRERK</sequence>
<dbReference type="AlphaFoldDB" id="A0A5C6D6D0"/>
<accession>A0A5C6D6D0</accession>
<organism evidence="1 2">
    <name type="scientific">Novipirellula artificiosorum</name>
    <dbReference type="NCBI Taxonomy" id="2528016"/>
    <lineage>
        <taxon>Bacteria</taxon>
        <taxon>Pseudomonadati</taxon>
        <taxon>Planctomycetota</taxon>
        <taxon>Planctomycetia</taxon>
        <taxon>Pirellulales</taxon>
        <taxon>Pirellulaceae</taxon>
        <taxon>Novipirellula</taxon>
    </lineage>
</organism>
<reference evidence="1 2" key="1">
    <citation type="submission" date="2019-02" db="EMBL/GenBank/DDBJ databases">
        <title>Deep-cultivation of Planctomycetes and their phenomic and genomic characterization uncovers novel biology.</title>
        <authorList>
            <person name="Wiegand S."/>
            <person name="Jogler M."/>
            <person name="Boedeker C."/>
            <person name="Pinto D."/>
            <person name="Vollmers J."/>
            <person name="Rivas-Marin E."/>
            <person name="Kohn T."/>
            <person name="Peeters S.H."/>
            <person name="Heuer A."/>
            <person name="Rast P."/>
            <person name="Oberbeckmann S."/>
            <person name="Bunk B."/>
            <person name="Jeske O."/>
            <person name="Meyerdierks A."/>
            <person name="Storesund J.E."/>
            <person name="Kallscheuer N."/>
            <person name="Luecker S."/>
            <person name="Lage O.M."/>
            <person name="Pohl T."/>
            <person name="Merkel B.J."/>
            <person name="Hornburger P."/>
            <person name="Mueller R.-W."/>
            <person name="Bruemmer F."/>
            <person name="Labrenz M."/>
            <person name="Spormann A.M."/>
            <person name="Op Den Camp H."/>
            <person name="Overmann J."/>
            <person name="Amann R."/>
            <person name="Jetten M.S.M."/>
            <person name="Mascher T."/>
            <person name="Medema M.H."/>
            <person name="Devos D.P."/>
            <person name="Kaster A.-K."/>
            <person name="Ovreas L."/>
            <person name="Rohde M."/>
            <person name="Galperin M.Y."/>
            <person name="Jogler C."/>
        </authorList>
    </citation>
    <scope>NUCLEOTIDE SEQUENCE [LARGE SCALE GENOMIC DNA]</scope>
    <source>
        <strain evidence="1 2">Poly41</strain>
    </source>
</reference>
<proteinExistence type="predicted"/>
<evidence type="ECO:0000313" key="2">
    <source>
        <dbReference type="Proteomes" id="UP000319143"/>
    </source>
</evidence>
<dbReference type="Proteomes" id="UP000319143">
    <property type="component" value="Unassembled WGS sequence"/>
</dbReference>
<gene>
    <name evidence="1" type="ORF">Poly41_61720</name>
</gene>
<evidence type="ECO:0000313" key="1">
    <source>
        <dbReference type="EMBL" id="TWU31615.1"/>
    </source>
</evidence>
<protein>
    <submittedName>
        <fullName evidence="1">Uncharacterized protein</fullName>
    </submittedName>
</protein>
<dbReference type="EMBL" id="SJPV01000016">
    <property type="protein sequence ID" value="TWU31615.1"/>
    <property type="molecule type" value="Genomic_DNA"/>
</dbReference>
<dbReference type="OrthoDB" id="9858921at2"/>
<keyword evidence="2" id="KW-1185">Reference proteome</keyword>
<comment type="caution">
    <text evidence="1">The sequence shown here is derived from an EMBL/GenBank/DDBJ whole genome shotgun (WGS) entry which is preliminary data.</text>
</comment>
<name>A0A5C6D6D0_9BACT</name>
<dbReference type="RefSeq" id="WP_146530887.1">
    <property type="nucleotide sequence ID" value="NZ_SJPV01000016.1"/>
</dbReference>